<feature type="region of interest" description="Disordered" evidence="12">
    <location>
        <begin position="401"/>
        <end position="428"/>
    </location>
</feature>
<evidence type="ECO:0000256" key="3">
    <source>
        <dbReference type="ARBA" id="ARBA00009714"/>
    </source>
</evidence>
<comment type="catalytic activity">
    <reaction evidence="10">
        <text>a 1,2-diacyl-sn-glycero-3-phospho-L-serine(in) = a 1,2-diacyl-sn-glycero-3-phospho-L-serine(out)</text>
        <dbReference type="Rhea" id="RHEA:38663"/>
        <dbReference type="ChEBI" id="CHEBI:57262"/>
    </reaction>
</comment>
<organism evidence="13 14">
    <name type="scientific">Oikopleura dioica</name>
    <name type="common">Tunicate</name>
    <dbReference type="NCBI Taxonomy" id="34765"/>
    <lineage>
        <taxon>Eukaryota</taxon>
        <taxon>Metazoa</taxon>
        <taxon>Chordata</taxon>
        <taxon>Tunicata</taxon>
        <taxon>Appendicularia</taxon>
        <taxon>Copelata</taxon>
        <taxon>Oikopleuridae</taxon>
        <taxon>Oikopleura</taxon>
    </lineage>
</organism>
<feature type="compositionally biased region" description="Low complexity" evidence="12">
    <location>
        <begin position="1220"/>
        <end position="1245"/>
    </location>
</feature>
<evidence type="ECO:0000256" key="11">
    <source>
        <dbReference type="ARBA" id="ARBA00024615"/>
    </source>
</evidence>
<dbReference type="PANTHER" id="PTHR13190">
    <property type="entry name" value="AUTOPHAGY-RELATED 2, ISOFORM A"/>
    <property type="match status" value="1"/>
</dbReference>
<feature type="region of interest" description="Disordered" evidence="12">
    <location>
        <begin position="873"/>
        <end position="896"/>
    </location>
</feature>
<dbReference type="Proteomes" id="UP001158576">
    <property type="component" value="Chromosome 2"/>
</dbReference>
<name>A0ABN7TBM4_OIKDI</name>
<proteinExistence type="inferred from homology"/>
<keyword evidence="8" id="KW-0445">Lipid transport</keyword>
<evidence type="ECO:0000256" key="7">
    <source>
        <dbReference type="ARBA" id="ARBA00023006"/>
    </source>
</evidence>
<evidence type="ECO:0000256" key="12">
    <source>
        <dbReference type="SAM" id="MobiDB-lite"/>
    </source>
</evidence>
<feature type="region of interest" description="Disordered" evidence="12">
    <location>
        <begin position="367"/>
        <end position="387"/>
    </location>
</feature>
<feature type="region of interest" description="Disordered" evidence="12">
    <location>
        <begin position="225"/>
        <end position="268"/>
    </location>
</feature>
<evidence type="ECO:0000313" key="13">
    <source>
        <dbReference type="EMBL" id="CAG5113119.1"/>
    </source>
</evidence>
<gene>
    <name evidence="13" type="ORF">OKIOD_LOCUS16025</name>
</gene>
<evidence type="ECO:0000256" key="2">
    <source>
        <dbReference type="ARBA" id="ARBA00004623"/>
    </source>
</evidence>
<feature type="region of interest" description="Disordered" evidence="12">
    <location>
        <begin position="1194"/>
        <end position="1245"/>
    </location>
</feature>
<protein>
    <recommendedName>
        <fullName evidence="4">Autophagy-related protein 2</fullName>
    </recommendedName>
</protein>
<evidence type="ECO:0000256" key="10">
    <source>
        <dbReference type="ARBA" id="ARBA00024479"/>
    </source>
</evidence>
<keyword evidence="5" id="KW-0813">Transport</keyword>
<feature type="compositionally biased region" description="Low complexity" evidence="12">
    <location>
        <begin position="404"/>
        <end position="421"/>
    </location>
</feature>
<evidence type="ECO:0000256" key="6">
    <source>
        <dbReference type="ARBA" id="ARBA00022824"/>
    </source>
</evidence>
<dbReference type="InterPro" id="IPR026849">
    <property type="entry name" value="ATG2"/>
</dbReference>
<evidence type="ECO:0000256" key="8">
    <source>
        <dbReference type="ARBA" id="ARBA00023055"/>
    </source>
</evidence>
<comment type="subcellular location">
    <subcellularLocation>
        <location evidence="1">Endoplasmic reticulum membrane</location>
        <topology evidence="1">Peripheral membrane protein</topology>
    </subcellularLocation>
    <subcellularLocation>
        <location evidence="2">Preautophagosomal structure membrane</location>
        <topology evidence="2">Peripheral membrane protein</topology>
    </subcellularLocation>
</comment>
<keyword evidence="9" id="KW-0472">Membrane</keyword>
<evidence type="ECO:0000256" key="1">
    <source>
        <dbReference type="ARBA" id="ARBA00004406"/>
    </source>
</evidence>
<comment type="similarity">
    <text evidence="3">Belongs to the ATG2 family.</text>
</comment>
<sequence length="1804" mass="203983">MLEWFPWPESIKKRGCRYILQHYLGDFLQERIRLEQLSVDLYNGTGSVSNLNLDLSSLNDQLASVGVPIEVLDGFVRNIKVEIPWSNLMKESCTLTLRGLELTIQMAEEVPTMQGMCESLFQTACTMTTSIEIAEKVVQDTEEETEGLDSLAQYIENILARVKVCLFDTVLRVERGKEENLTRMEIRIKKIEYSDEQNDGKDNSLEEEGKTSIYMKKVSLSGATFWHDKKKPGDSASESDHSSQKGRSPAPESPPSSPGSYKSCDSGDPMEALADPFALIGEIMGTQEVRVRIQPRTGVNAPKLWLDANFQPFCFFVSPSQVHSIMDLINELTQPTNAPKSQSAHQSRPIHYDEFGKIEEQVFEDVDQNSDTDEEEKPMHFQPGSQEPQFYSMYGSGATSVAPSMGSSQMTQSGSSTASGGRRNNFLANQVDPNYGGYQYSFKVSSLSITVLHNDPVSDYTMREMAQDHFEKMRELQSFGLVNRSMADIASEIHNMSKSDRLTIFAFPLSGSVQQSGLTGYQREALQLHAQMGQLWIWEHLYNGSVLAPDQQKEGLQIPILKFRQDMQKSLLESLPEYGYCVRVNISQTRSRSSLRLELGRADFEFDPSIIDRISRVLSYQPPKSGRRRDPQSHDSLIADLSRPDQRKLSMEINVSAQDLSLKLRIPIPDRRDELHRAPWYQRRVRDEILKVDLHSLTVSISKANSVNLSIKDVQLFFLNDEWDLSTPPCIQISSNDDGRTIVFPSILVETKPVASKIAHSMYSSFHQYAQSTPQTPFSSQRTSYGDETYRQSVEAPADAIELEKFRRNLYDSSLTFVKLTFPKVRIDLLSNKFYEKLFNRLAWDLAMWKPVTVASPVEVHAPKQVFFDLDNDEDDSELPPVHRAKKGTPLPGSSQPTPIAIELDIEEGEVVLNCRQTNNSPGPEILIDISDFKLIFAGKYLSGVADYIYISAQTLSIKHRPDQCAEFTCWVYPKFEESAGYFHRPRKSEIELDPMLKVSLKLENEEDSRSLAHYTVAVGLSNTTVRYRMVKPGQAPWEHLAILFNVQEELPVGYEPPAYITSLHVSLKDIFLDYRPLYTSECAILSIDNFTLSTVLRPNSNKVLLSMIGEYIAVHMTRRQLGESHRNIDLKNDCYSKLLVAKLLEISVRIDPEAAVKSDVSLRGDISLETCADSFTYLNRLIQYVAEEGDFKPDFESSSGDTSNSTSSVIQNRSRRTSDTPSTPRTSDPGPVSTPTSSMTSSTPLVKAEFQNDLLDALEDDDFLVDTKSRTSALRTHKEMEDSVELNDEDFDDFVDLEAEPGIGFLKNKSKPSIRYFDEFKIKENFFRVPHERKDLLGPPKDMPTPASTFRIGELNITWQMFAGSDFPITLQSGDFTRMDRTMHQIHVPKIYSAREKKTMVQLMVKKFKLRHDVFEDKLYRQRLAATIEELEIVDYVATSQFNKLLSRDRHLYDPNMNPSIVVKFLLLNPEQQNDSVSQDAKVRVSIQPLKINLDQDTAVHLYKFFNELSQFSMQEEMMLPRDSPPAQEDCPEVPFEAKPEIFFKEVNFSPDLSIRIDYQGKRVETSEYGTILGLLIGLGQLNCSQVTLKRYLNRNGVLGQERLLTNILTDWGNDIKRNQIPKILGGVGPLHSVRQLLSGFVELFNAPVEAYKRDGRVLRGVRRGASAFSNSTAVAALELSSKFFDWIDFTASFTHDFVSSNNIQSPKDQRRKPTDLREGISNAYGVVHDGLKQQYKEVGKNIGDGWQQRGFAGAVGSAVSSVPATLVKPVVLAAKASKNALDGARNTIKPKAMQDDLDKYKY</sequence>
<feature type="compositionally biased region" description="Acidic residues" evidence="12">
    <location>
        <begin position="367"/>
        <end position="376"/>
    </location>
</feature>
<evidence type="ECO:0000256" key="4">
    <source>
        <dbReference type="ARBA" id="ARBA00018070"/>
    </source>
</evidence>
<reference evidence="13 14" key="1">
    <citation type="submission" date="2021-04" db="EMBL/GenBank/DDBJ databases">
        <authorList>
            <person name="Bliznina A."/>
        </authorList>
    </citation>
    <scope>NUCLEOTIDE SEQUENCE [LARGE SCALE GENOMIC DNA]</scope>
</reference>
<evidence type="ECO:0000256" key="5">
    <source>
        <dbReference type="ARBA" id="ARBA00022448"/>
    </source>
</evidence>
<dbReference type="Pfam" id="PF13329">
    <property type="entry name" value="ATG2_CAD"/>
    <property type="match status" value="2"/>
</dbReference>
<accession>A0ABN7TBM4</accession>
<feature type="compositionally biased region" description="Low complexity" evidence="12">
    <location>
        <begin position="1198"/>
        <end position="1209"/>
    </location>
</feature>
<evidence type="ECO:0000313" key="14">
    <source>
        <dbReference type="Proteomes" id="UP001158576"/>
    </source>
</evidence>
<dbReference type="PANTHER" id="PTHR13190:SF1">
    <property type="entry name" value="AUTOPHAGY-RELATED 2, ISOFORM A"/>
    <property type="match status" value="1"/>
</dbReference>
<keyword evidence="14" id="KW-1185">Reference proteome</keyword>
<keyword evidence="7" id="KW-0072">Autophagy</keyword>
<evidence type="ECO:0000256" key="9">
    <source>
        <dbReference type="ARBA" id="ARBA00023136"/>
    </source>
</evidence>
<dbReference type="EMBL" id="OU015567">
    <property type="protein sequence ID" value="CAG5113119.1"/>
    <property type="molecule type" value="Genomic_DNA"/>
</dbReference>
<comment type="catalytic activity">
    <reaction evidence="11">
        <text>a 1,2-diacyl-sn-glycero-3-phosphoethanolamine(in) = a 1,2-diacyl-sn-glycero-3-phosphoethanolamine(out)</text>
        <dbReference type="Rhea" id="RHEA:38895"/>
        <dbReference type="ChEBI" id="CHEBI:64612"/>
    </reaction>
</comment>
<keyword evidence="6" id="KW-0256">Endoplasmic reticulum</keyword>